<dbReference type="AlphaFoldDB" id="A0A7X7R9E5"/>
<keyword evidence="5" id="KW-0540">Nuclease</keyword>
<accession>A0A7X7R9E5</accession>
<comment type="caution">
    <text evidence="5">The sequence shown here is derived from an EMBL/GenBank/DDBJ whole genome shotgun (WGS) entry which is preliminary data.</text>
</comment>
<gene>
    <name evidence="5" type="ORF">GX576_15465</name>
</gene>
<dbReference type="GO" id="GO:0003676">
    <property type="term" value="F:nucleic acid binding"/>
    <property type="evidence" value="ECO:0007669"/>
    <property type="project" value="InterPro"/>
</dbReference>
<evidence type="ECO:0000256" key="1">
    <source>
        <dbReference type="PIRSR" id="PIRSR640255-1"/>
    </source>
</evidence>
<dbReference type="InterPro" id="IPR040255">
    <property type="entry name" value="Non-specific_endonuclease"/>
</dbReference>
<keyword evidence="5" id="KW-0378">Hydrolase</keyword>
<dbReference type="SUPFAM" id="SSF54060">
    <property type="entry name" value="His-Me finger endonucleases"/>
    <property type="match status" value="1"/>
</dbReference>
<dbReference type="InterPro" id="IPR044925">
    <property type="entry name" value="His-Me_finger_sf"/>
</dbReference>
<evidence type="ECO:0000259" key="4">
    <source>
        <dbReference type="SMART" id="SM00892"/>
    </source>
</evidence>
<protein>
    <submittedName>
        <fullName evidence="5">DNA/RNA non-specific endonuclease</fullName>
    </submittedName>
</protein>
<dbReference type="GO" id="GO:0016787">
    <property type="term" value="F:hydrolase activity"/>
    <property type="evidence" value="ECO:0007669"/>
    <property type="project" value="InterPro"/>
</dbReference>
<keyword evidence="2" id="KW-0479">Metal-binding</keyword>
<dbReference type="PANTHER" id="PTHR13966">
    <property type="entry name" value="ENDONUCLEASE RELATED"/>
    <property type="match status" value="1"/>
</dbReference>
<evidence type="ECO:0000313" key="6">
    <source>
        <dbReference type="Proteomes" id="UP000536534"/>
    </source>
</evidence>
<feature type="binding site" evidence="2">
    <location>
        <position position="128"/>
    </location>
    <ligand>
        <name>Mg(2+)</name>
        <dbReference type="ChEBI" id="CHEBI:18420"/>
        <note>catalytic</note>
    </ligand>
</feature>
<dbReference type="Proteomes" id="UP000536534">
    <property type="component" value="Unassembled WGS sequence"/>
</dbReference>
<feature type="domain" description="ENPP1-3/EXOG-like endonuclease/phosphodiesterase" evidence="3">
    <location>
        <begin position="28"/>
        <end position="232"/>
    </location>
</feature>
<dbReference type="Pfam" id="PF01223">
    <property type="entry name" value="Endonuclease_NS"/>
    <property type="match status" value="1"/>
</dbReference>
<dbReference type="GO" id="GO:0046872">
    <property type="term" value="F:metal ion binding"/>
    <property type="evidence" value="ECO:0007669"/>
    <property type="project" value="UniProtKB-KW"/>
</dbReference>
<dbReference type="InterPro" id="IPR020821">
    <property type="entry name" value="ENPP1-3/EXOG-like_nuc-like"/>
</dbReference>
<organism evidence="5 6">
    <name type="scientific">Thauera phenolivorans</name>
    <dbReference type="NCBI Taxonomy" id="1792543"/>
    <lineage>
        <taxon>Bacteria</taxon>
        <taxon>Pseudomonadati</taxon>
        <taxon>Pseudomonadota</taxon>
        <taxon>Betaproteobacteria</taxon>
        <taxon>Rhodocyclales</taxon>
        <taxon>Zoogloeaceae</taxon>
        <taxon>Thauera</taxon>
    </lineage>
</organism>
<dbReference type="Gene3D" id="3.40.570.10">
    <property type="entry name" value="Extracellular Endonuclease, subunit A"/>
    <property type="match status" value="1"/>
</dbReference>
<dbReference type="PANTHER" id="PTHR13966:SF5">
    <property type="entry name" value="ENDONUCLEASE G, MITOCHONDRIAL"/>
    <property type="match status" value="1"/>
</dbReference>
<proteinExistence type="predicted"/>
<dbReference type="GO" id="GO:0004519">
    <property type="term" value="F:endonuclease activity"/>
    <property type="evidence" value="ECO:0007669"/>
    <property type="project" value="UniProtKB-KW"/>
</dbReference>
<evidence type="ECO:0000313" key="5">
    <source>
        <dbReference type="EMBL" id="NLF55767.1"/>
    </source>
</evidence>
<keyword evidence="5" id="KW-0255">Endonuclease</keyword>
<feature type="domain" description="DNA/RNA non-specific endonuclease/pyrophosphatase/phosphodiesterase" evidence="4">
    <location>
        <begin position="27"/>
        <end position="232"/>
    </location>
</feature>
<dbReference type="InterPro" id="IPR001604">
    <property type="entry name" value="Endo_G_ENPP1-like_dom"/>
</dbReference>
<dbReference type="OrthoDB" id="9811262at2"/>
<name>A0A7X7R9E5_9RHOO</name>
<evidence type="ECO:0000259" key="3">
    <source>
        <dbReference type="SMART" id="SM00477"/>
    </source>
</evidence>
<feature type="active site" description="Proton acceptor" evidence="1">
    <location>
        <position position="95"/>
    </location>
</feature>
<dbReference type="InterPro" id="IPR044929">
    <property type="entry name" value="DNA/RNA_non-sp_Endonuclease_sf"/>
</dbReference>
<dbReference type="SMART" id="SM00892">
    <property type="entry name" value="Endonuclease_NS"/>
    <property type="match status" value="1"/>
</dbReference>
<evidence type="ECO:0000256" key="2">
    <source>
        <dbReference type="PIRSR" id="PIRSR640255-2"/>
    </source>
</evidence>
<dbReference type="SMART" id="SM00477">
    <property type="entry name" value="NUC"/>
    <property type="match status" value="1"/>
</dbReference>
<dbReference type="EMBL" id="JAAYYV010000445">
    <property type="protein sequence ID" value="NLF55767.1"/>
    <property type="molecule type" value="Genomic_DNA"/>
</dbReference>
<reference evidence="5 6" key="1">
    <citation type="journal article" date="2020" name="Biotechnol. Biofuels">
        <title>New insights from the biogas microbiome by comprehensive genome-resolved metagenomics of nearly 1600 species originating from multiple anaerobic digesters.</title>
        <authorList>
            <person name="Campanaro S."/>
            <person name="Treu L."/>
            <person name="Rodriguez-R L.M."/>
            <person name="Kovalovszki A."/>
            <person name="Ziels R.M."/>
            <person name="Maus I."/>
            <person name="Zhu X."/>
            <person name="Kougias P.G."/>
            <person name="Basile A."/>
            <person name="Luo G."/>
            <person name="Schluter A."/>
            <person name="Konstantinidis K.T."/>
            <person name="Angelidaki I."/>
        </authorList>
    </citation>
    <scope>NUCLEOTIDE SEQUENCE [LARGE SCALE GENOMIC DNA]</scope>
    <source>
        <strain evidence="5">AS06rmzACSIP_256</strain>
    </source>
</reference>
<sequence>MSRPTTVYLGVPRSQPDGPAGWQRVLHNDAFAAGYSEWRGGAAWVAYRATPRPPGARGLARPDRFEHDWRTLRCLTIVACVRHEDYTGSGYDRGHLAPNHLIATRYGRKAQHQTFLMSNIVPQRPALNRGVWQRLEAAEDALSNRFGPLWVFTGPIYDARPAYLPGFKLIALPSAFYKILVREDSAGGAPRMLAFAVPQDVEGGEDLRRFLVSVADVQRWTGLDFFHQLPDAVEARVEARIDTSSWGF</sequence>